<dbReference type="EMBL" id="UGJE01000002">
    <property type="protein sequence ID" value="STQ85317.1"/>
    <property type="molecule type" value="Genomic_DNA"/>
</dbReference>
<dbReference type="AlphaFoldDB" id="A0A377PRT5"/>
<sequence>MSLEIYGFDLISFNAAYLFSIIFLSILLYSYIIYLYRAQATGKIDYEKYGKLAINDSLDDEPIEVKDNNSKRR</sequence>
<evidence type="ECO:0000313" key="3">
    <source>
        <dbReference type="EMBL" id="TLE01389.1"/>
    </source>
</evidence>
<feature type="transmembrane region" description="Helical" evidence="1">
    <location>
        <begin position="15"/>
        <end position="36"/>
    </location>
</feature>
<dbReference type="RefSeq" id="WP_052089504.1">
    <property type="nucleotide sequence ID" value="NZ_FZML01000017.1"/>
</dbReference>
<evidence type="ECO:0000313" key="4">
    <source>
        <dbReference type="Proteomes" id="UP000029922"/>
    </source>
</evidence>
<dbReference type="EC" id="1.9.3.1" evidence="2"/>
<accession>A0A377PRT5</accession>
<dbReference type="STRING" id="216.LS73_02465"/>
<dbReference type="NCBIfam" id="TIGR02736">
    <property type="entry name" value="cbb3_Q_epsi"/>
    <property type="match status" value="1"/>
</dbReference>
<name>A0A377PRT5_9HELI</name>
<organism evidence="2 5">
    <name type="scientific">Helicobacter muridarum</name>
    <dbReference type="NCBI Taxonomy" id="216"/>
    <lineage>
        <taxon>Bacteria</taxon>
        <taxon>Pseudomonadati</taxon>
        <taxon>Campylobacterota</taxon>
        <taxon>Epsilonproteobacteria</taxon>
        <taxon>Campylobacterales</taxon>
        <taxon>Helicobacteraceae</taxon>
        <taxon>Helicobacter</taxon>
    </lineage>
</organism>
<gene>
    <name evidence="2" type="primary">fixQ</name>
    <name evidence="3" type="ORF">LS73_001530</name>
    <name evidence="2" type="ORF">NCTC12714_00092</name>
</gene>
<keyword evidence="5" id="KW-1185">Reference proteome</keyword>
<dbReference type="InterPro" id="IPR008621">
    <property type="entry name" value="Cbb3-typ_cyt_oxidase_comp"/>
</dbReference>
<dbReference type="InterPro" id="IPR014107">
    <property type="entry name" value="Cyt_c_oxidase_cbb3_CcoQ"/>
</dbReference>
<keyword evidence="1" id="KW-0472">Membrane</keyword>
<protein>
    <submittedName>
        <fullName evidence="2">Cb-type cytochrome C oxidase subunit IV</fullName>
        <ecNumber evidence="2">1.9.3.1</ecNumber>
    </submittedName>
    <submittedName>
        <fullName evidence="3">Cytochrome c oxidase, cbb3-type, CcoQ subunit</fullName>
    </submittedName>
</protein>
<dbReference type="GO" id="GO:0016491">
    <property type="term" value="F:oxidoreductase activity"/>
    <property type="evidence" value="ECO:0007669"/>
    <property type="project" value="UniProtKB-KW"/>
</dbReference>
<evidence type="ECO:0000256" key="1">
    <source>
        <dbReference type="SAM" id="Phobius"/>
    </source>
</evidence>
<reference evidence="3 4" key="1">
    <citation type="journal article" date="2014" name="Genome Announc.">
        <title>Draft genome sequences of eight enterohepatic helicobacter species isolated from both laboratory and wild rodents.</title>
        <authorList>
            <person name="Sheh A."/>
            <person name="Shen Z."/>
            <person name="Fox J.G."/>
        </authorList>
    </citation>
    <scope>NUCLEOTIDE SEQUENCE [LARGE SCALE GENOMIC DNA]</scope>
    <source>
        <strain evidence="3 4">ST1</strain>
    </source>
</reference>
<dbReference type="OrthoDB" id="5334837at2"/>
<dbReference type="Proteomes" id="UP000029922">
    <property type="component" value="Unassembled WGS sequence"/>
</dbReference>
<evidence type="ECO:0000313" key="2">
    <source>
        <dbReference type="EMBL" id="STQ85317.1"/>
    </source>
</evidence>
<keyword evidence="1" id="KW-1133">Transmembrane helix</keyword>
<keyword evidence="1" id="KW-0812">Transmembrane</keyword>
<proteinExistence type="predicted"/>
<keyword evidence="2" id="KW-0560">Oxidoreductase</keyword>
<evidence type="ECO:0000313" key="5">
    <source>
        <dbReference type="Proteomes" id="UP000255139"/>
    </source>
</evidence>
<dbReference type="EMBL" id="JRPD02000002">
    <property type="protein sequence ID" value="TLE01389.1"/>
    <property type="molecule type" value="Genomic_DNA"/>
</dbReference>
<dbReference type="Proteomes" id="UP000255139">
    <property type="component" value="Unassembled WGS sequence"/>
</dbReference>
<dbReference type="Pfam" id="PF05545">
    <property type="entry name" value="FixQ"/>
    <property type="match status" value="1"/>
</dbReference>
<reference evidence="2 5" key="2">
    <citation type="submission" date="2018-06" db="EMBL/GenBank/DDBJ databases">
        <authorList>
            <consortium name="Pathogen Informatics"/>
            <person name="Doyle S."/>
        </authorList>
    </citation>
    <scope>NUCLEOTIDE SEQUENCE [LARGE SCALE GENOMIC DNA]</scope>
    <source>
        <strain evidence="2 5">NCTC12714</strain>
    </source>
</reference>